<accession>A0AC34Q2S8</accession>
<name>A0AC34Q2S8_9BILA</name>
<evidence type="ECO:0000313" key="1">
    <source>
        <dbReference type="Proteomes" id="UP000887576"/>
    </source>
</evidence>
<proteinExistence type="predicted"/>
<organism evidence="1 2">
    <name type="scientific">Panagrolaimus sp. JU765</name>
    <dbReference type="NCBI Taxonomy" id="591449"/>
    <lineage>
        <taxon>Eukaryota</taxon>
        <taxon>Metazoa</taxon>
        <taxon>Ecdysozoa</taxon>
        <taxon>Nematoda</taxon>
        <taxon>Chromadorea</taxon>
        <taxon>Rhabditida</taxon>
        <taxon>Tylenchina</taxon>
        <taxon>Panagrolaimomorpha</taxon>
        <taxon>Panagrolaimoidea</taxon>
        <taxon>Panagrolaimidae</taxon>
        <taxon>Panagrolaimus</taxon>
    </lineage>
</organism>
<dbReference type="Proteomes" id="UP000887576">
    <property type="component" value="Unplaced"/>
</dbReference>
<dbReference type="WBParaSite" id="JU765_v2.g12411.t2">
    <property type="protein sequence ID" value="JU765_v2.g12411.t2"/>
    <property type="gene ID" value="JU765_v2.g12411"/>
</dbReference>
<reference evidence="2" key="1">
    <citation type="submission" date="2022-11" db="UniProtKB">
        <authorList>
            <consortium name="WormBaseParasite"/>
        </authorList>
    </citation>
    <scope>IDENTIFICATION</scope>
</reference>
<sequence>MKKAVSDLMQKVLMVPPKHFTVKYAINPWMGGKVDQVRAQQQWDKLKSAIEKQGVQVLTLEQAQDLPDMVFVCNSGIVLGNNVYLSKFKHQERTGEQEHYLKWFKSNGYNVIGTDYSDDFEGGGDACFSDYKTLWAGYGVRSSKTVYEKIKKIGDFEIIFCDLINPKFYHLDTCFCPVGEKSALWYPKAFSTATQNEIIKRLPDAIEVSDQEAKDFICNAITVRKTVISPVGISQKTKESLSKIGYNVIEVEMSEFMKSGGACQCLVLKL</sequence>
<protein>
    <submittedName>
        <fullName evidence="2">Amidinotransferase</fullName>
    </submittedName>
</protein>
<evidence type="ECO:0000313" key="2">
    <source>
        <dbReference type="WBParaSite" id="JU765_v2.g12411.t2"/>
    </source>
</evidence>